<protein>
    <submittedName>
        <fullName evidence="1">Uncharacterized protein</fullName>
    </submittedName>
</protein>
<proteinExistence type="predicted"/>
<keyword evidence="2" id="KW-1185">Reference proteome</keyword>
<organism evidence="1 2">
    <name type="scientific">Zalaria obscura</name>
    <dbReference type="NCBI Taxonomy" id="2024903"/>
    <lineage>
        <taxon>Eukaryota</taxon>
        <taxon>Fungi</taxon>
        <taxon>Dikarya</taxon>
        <taxon>Ascomycota</taxon>
        <taxon>Pezizomycotina</taxon>
        <taxon>Dothideomycetes</taxon>
        <taxon>Dothideomycetidae</taxon>
        <taxon>Dothideales</taxon>
        <taxon>Zalariaceae</taxon>
        <taxon>Zalaria</taxon>
    </lineage>
</organism>
<dbReference type="Proteomes" id="UP001320706">
    <property type="component" value="Unassembled WGS sequence"/>
</dbReference>
<reference evidence="1" key="1">
    <citation type="submission" date="2024-02" db="EMBL/GenBank/DDBJ databases">
        <title>Metagenome Assembled Genome of Zalaria obscura JY119.</title>
        <authorList>
            <person name="Vighnesh L."/>
            <person name="Jagadeeshwari U."/>
            <person name="Venkata Ramana C."/>
            <person name="Sasikala C."/>
        </authorList>
    </citation>
    <scope>NUCLEOTIDE SEQUENCE</scope>
    <source>
        <strain evidence="1">JY119</strain>
    </source>
</reference>
<gene>
    <name evidence="1" type="ORF">M8818_003915</name>
</gene>
<dbReference type="EMBL" id="JAMKPW020000018">
    <property type="protein sequence ID" value="KAK8208952.1"/>
    <property type="molecule type" value="Genomic_DNA"/>
</dbReference>
<comment type="caution">
    <text evidence="1">The sequence shown here is derived from an EMBL/GenBank/DDBJ whole genome shotgun (WGS) entry which is preliminary data.</text>
</comment>
<name>A0ACC3SDP4_9PEZI</name>
<accession>A0ACC3SDP4</accession>
<sequence length="650" mass="69852">MDRGRKRKSVPAGSPETEGSATKRQKLPDSLNFKETPEAVKQVGLQLVRQLKDAKDKTTVADRWIVEQDKLTQGQYRTITEIESDVKRMVANAKFYNDDKSIIYGDAERIRKLLSNFMLRNNPAYKNPDYVAFPTPIPGEDGVNGTIVHPPSRDMSEKPKKPTISLKAARDRTSSVDPNAMQVDGDAGSGDFTGKTFQQAQEQLMEEMIKFTDEEGLEIFQPFVNLPSRSLTDYYKVIKKPTSLTSVRKRTRGQHGREAPTGITDFKTWDALEEEVSYVWTNAREYNEDGSDMYNLANEFEQHFKARLALAKSQVESPSRPSIKLNARPKPVLHLSGTKPSPAHTPSSTPGVSVDSEALARQKQLVNAGANGQPTPRRSSASLAPSRSASQVPATGNERRASRHDTLPPEAVKTEASVHPSPALPAATPATAAAMPPPTGPTRLASSSPHPSALPVATTIPAAAAVPPPSIPIPVPTYPAPPITFPAAYARPKPISEAPALLPVLTLASHPQLALPRPWRLDVPADPDLSVQCVTVSVPSSVYYLQIAPMPGRELVGSGSGGRGYKLFVSVNGARLMATPGGSAGGSGEAMGFNGGLGLKRQVYESVLQPGVNRVEVEVAAAPASGRGGGEKGEKVEVERVVVFVNLMKA</sequence>
<evidence type="ECO:0000313" key="1">
    <source>
        <dbReference type="EMBL" id="KAK8208952.1"/>
    </source>
</evidence>
<evidence type="ECO:0000313" key="2">
    <source>
        <dbReference type="Proteomes" id="UP001320706"/>
    </source>
</evidence>